<comment type="caution">
    <text evidence="2">The sequence shown here is derived from an EMBL/GenBank/DDBJ whole genome shotgun (WGS) entry which is preliminary data.</text>
</comment>
<dbReference type="InParanoid" id="A0A5J5ED76"/>
<sequence length="178" mass="19980">MNYMGLVKTLLLHKTPHVQSDTAAYVYFVPNPGQTSGSAIGGLLPKSAIKQECAMELGARDLIPPGPELEGFVYYQSVAEAQIFKIIIKHFKTPMRARLKKYKEEEITSKALHLLEVAQTDIYKLPTLDLNEAKIDETVEIIKSLMDKLDIPLKNLHNKVAIFKGDWLTIRNIMSALS</sequence>
<evidence type="ECO:0000313" key="3">
    <source>
        <dbReference type="Proteomes" id="UP000326924"/>
    </source>
</evidence>
<evidence type="ECO:0000313" key="2">
    <source>
        <dbReference type="EMBL" id="KAA8893039.1"/>
    </source>
</evidence>
<dbReference type="AlphaFoldDB" id="A0A5J5ED76"/>
<proteinExistence type="predicted"/>
<keyword evidence="3" id="KW-1185">Reference proteome</keyword>
<dbReference type="EMBL" id="VXIS01000519">
    <property type="protein sequence ID" value="KAA8893039.1"/>
    <property type="molecule type" value="Genomic_DNA"/>
</dbReference>
<dbReference type="Pfam" id="PF20231">
    <property type="entry name" value="DUF6589"/>
    <property type="match status" value="1"/>
</dbReference>
<dbReference type="InterPro" id="IPR046496">
    <property type="entry name" value="DUF6589"/>
</dbReference>
<dbReference type="OrthoDB" id="3207600at2759"/>
<protein>
    <recommendedName>
        <fullName evidence="1">DUF6589 domain-containing protein</fullName>
    </recommendedName>
</protein>
<accession>A0A5J5ED76</accession>
<reference evidence="2 3" key="1">
    <citation type="submission" date="2019-09" db="EMBL/GenBank/DDBJ databases">
        <title>Draft genome of the ectomycorrhizal ascomycete Sphaerosporella brunnea.</title>
        <authorList>
            <consortium name="DOE Joint Genome Institute"/>
            <person name="Benucci G.M."/>
            <person name="Marozzi G."/>
            <person name="Antonielli L."/>
            <person name="Sanchez S."/>
            <person name="Marco P."/>
            <person name="Wang X."/>
            <person name="Falini L.B."/>
            <person name="Barry K."/>
            <person name="Haridas S."/>
            <person name="Lipzen A."/>
            <person name="Labutti K."/>
            <person name="Grigoriev I.V."/>
            <person name="Murat C."/>
            <person name="Martin F."/>
            <person name="Albertini E."/>
            <person name="Donnini D."/>
            <person name="Bonito G."/>
        </authorList>
    </citation>
    <scope>NUCLEOTIDE SEQUENCE [LARGE SCALE GENOMIC DNA]</scope>
    <source>
        <strain evidence="2 3">Sb_GMNB300</strain>
    </source>
</reference>
<organism evidence="2 3">
    <name type="scientific">Sphaerosporella brunnea</name>
    <dbReference type="NCBI Taxonomy" id="1250544"/>
    <lineage>
        <taxon>Eukaryota</taxon>
        <taxon>Fungi</taxon>
        <taxon>Dikarya</taxon>
        <taxon>Ascomycota</taxon>
        <taxon>Pezizomycotina</taxon>
        <taxon>Pezizomycetes</taxon>
        <taxon>Pezizales</taxon>
        <taxon>Pyronemataceae</taxon>
        <taxon>Sphaerosporella</taxon>
    </lineage>
</organism>
<gene>
    <name evidence="2" type="ORF">FN846DRAFT_896328</name>
</gene>
<feature type="domain" description="DUF6589" evidence="1">
    <location>
        <begin position="76"/>
        <end position="176"/>
    </location>
</feature>
<name>A0A5J5ED76_9PEZI</name>
<dbReference type="Proteomes" id="UP000326924">
    <property type="component" value="Unassembled WGS sequence"/>
</dbReference>
<evidence type="ECO:0000259" key="1">
    <source>
        <dbReference type="Pfam" id="PF20231"/>
    </source>
</evidence>